<evidence type="ECO:0000313" key="2">
    <source>
        <dbReference type="Proteomes" id="UP001341281"/>
    </source>
</evidence>
<name>A0AAQ3SG74_PASNO</name>
<dbReference type="Proteomes" id="UP001341281">
    <property type="component" value="Chromosome 01"/>
</dbReference>
<accession>A0AAQ3SG74</accession>
<keyword evidence="2" id="KW-1185">Reference proteome</keyword>
<sequence length="85" mass="9777">MPTIGSVIRIAHIIIRPMEDRLLLNITCRRMDVFVNSYRLPIIKKWPMKREGGTMGQHYENQDRFSTALGSVNEGMRPVQAIGHI</sequence>
<dbReference type="AlphaFoldDB" id="A0AAQ3SG74"/>
<dbReference type="EMBL" id="CP144745">
    <property type="protein sequence ID" value="WVZ49442.1"/>
    <property type="molecule type" value="Genomic_DNA"/>
</dbReference>
<organism evidence="1 2">
    <name type="scientific">Paspalum notatum var. saurae</name>
    <dbReference type="NCBI Taxonomy" id="547442"/>
    <lineage>
        <taxon>Eukaryota</taxon>
        <taxon>Viridiplantae</taxon>
        <taxon>Streptophyta</taxon>
        <taxon>Embryophyta</taxon>
        <taxon>Tracheophyta</taxon>
        <taxon>Spermatophyta</taxon>
        <taxon>Magnoliopsida</taxon>
        <taxon>Liliopsida</taxon>
        <taxon>Poales</taxon>
        <taxon>Poaceae</taxon>
        <taxon>PACMAD clade</taxon>
        <taxon>Panicoideae</taxon>
        <taxon>Andropogonodae</taxon>
        <taxon>Paspaleae</taxon>
        <taxon>Paspalinae</taxon>
        <taxon>Paspalum</taxon>
    </lineage>
</organism>
<proteinExistence type="predicted"/>
<gene>
    <name evidence="1" type="ORF">U9M48_000804</name>
</gene>
<protein>
    <submittedName>
        <fullName evidence="1">Uncharacterized protein</fullName>
    </submittedName>
</protein>
<evidence type="ECO:0000313" key="1">
    <source>
        <dbReference type="EMBL" id="WVZ49442.1"/>
    </source>
</evidence>
<reference evidence="1 2" key="1">
    <citation type="submission" date="2024-02" db="EMBL/GenBank/DDBJ databases">
        <title>High-quality chromosome-scale genome assembly of Pensacola bahiagrass (Paspalum notatum Flugge var. saurae).</title>
        <authorList>
            <person name="Vega J.M."/>
            <person name="Podio M."/>
            <person name="Orjuela J."/>
            <person name="Siena L.A."/>
            <person name="Pessino S.C."/>
            <person name="Combes M.C."/>
            <person name="Mariac C."/>
            <person name="Albertini E."/>
            <person name="Pupilli F."/>
            <person name="Ortiz J.P.A."/>
            <person name="Leblanc O."/>
        </authorList>
    </citation>
    <scope>NUCLEOTIDE SEQUENCE [LARGE SCALE GENOMIC DNA]</scope>
    <source>
        <strain evidence="1">R1</strain>
        <tissue evidence="1">Leaf</tissue>
    </source>
</reference>